<proteinExistence type="inferred from homology"/>
<protein>
    <submittedName>
        <fullName evidence="8">Tetrathionate reductase subunit C</fullName>
    </submittedName>
</protein>
<sequence length="344" mass="36526">MRISELITPVYDAAWLPWAVQYFFLIGISAATALTASACAFGRPGSARARLLPAAIAVLAVSAVAAPVSLLADLHQPGRFWHFYTQATPWSWMWLGALLLPLYAALALGLCAAWWLGWRRAMRALAVPLALSALSILVYTGSEVMVLRSRPLWHTVFLPINFALTGWLGALGAMLLLGRWLPDGLAAVPMALLRRLAMAALAALAASAGAWAVLGLLGHEPSFDAALRLFAQFPAWRASLAGAIATGLCMAALLQMRPARLAGPAASLALALTLLAAAWTFRWVVFMNVQGVPKYGAGLYLYDMPWGSDGLLGMAGVLGLCVALVAALAWALERFPARTAAPAR</sequence>
<feature type="transmembrane region" description="Helical" evidence="7">
    <location>
        <begin position="261"/>
        <end position="281"/>
    </location>
</feature>
<dbReference type="KEGG" id="bbh:BN112_2215"/>
<evidence type="ECO:0000256" key="5">
    <source>
        <dbReference type="ARBA" id="ARBA00022989"/>
    </source>
</evidence>
<evidence type="ECO:0000256" key="4">
    <source>
        <dbReference type="ARBA" id="ARBA00022692"/>
    </source>
</evidence>
<dbReference type="PANTHER" id="PTHR34856:SF2">
    <property type="entry name" value="PROTEIN NRFD"/>
    <property type="match status" value="1"/>
</dbReference>
<keyword evidence="6 7" id="KW-0472">Membrane</keyword>
<evidence type="ECO:0000256" key="1">
    <source>
        <dbReference type="ARBA" id="ARBA00004651"/>
    </source>
</evidence>
<evidence type="ECO:0000313" key="9">
    <source>
        <dbReference type="Proteomes" id="UP000007564"/>
    </source>
</evidence>
<accession>A0A0C6P7P2</accession>
<feature type="transmembrane region" description="Helical" evidence="7">
    <location>
        <begin position="234"/>
        <end position="254"/>
    </location>
</feature>
<dbReference type="InterPro" id="IPR052049">
    <property type="entry name" value="Electron_transfer_protein"/>
</dbReference>
<gene>
    <name evidence="8" type="primary">ttrC</name>
    <name evidence="8" type="ORF">BN112_2215</name>
</gene>
<dbReference type="AlphaFoldDB" id="A0A0C6P7P2"/>
<evidence type="ECO:0000256" key="6">
    <source>
        <dbReference type="ARBA" id="ARBA00023136"/>
    </source>
</evidence>
<organism evidence="8 9">
    <name type="scientific">Bordetella bronchiseptica 253</name>
    <dbReference type="NCBI Taxonomy" id="568707"/>
    <lineage>
        <taxon>Bacteria</taxon>
        <taxon>Pseudomonadati</taxon>
        <taxon>Pseudomonadota</taxon>
        <taxon>Betaproteobacteria</taxon>
        <taxon>Burkholderiales</taxon>
        <taxon>Alcaligenaceae</taxon>
        <taxon>Bordetella</taxon>
    </lineage>
</organism>
<feature type="transmembrane region" description="Helical" evidence="7">
    <location>
        <begin position="20"/>
        <end position="39"/>
    </location>
</feature>
<dbReference type="RefSeq" id="WP_003809141.1">
    <property type="nucleotide sequence ID" value="NC_019382.1"/>
</dbReference>
<keyword evidence="5 7" id="KW-1133">Transmembrane helix</keyword>
<comment type="subcellular location">
    <subcellularLocation>
        <location evidence="1">Cell membrane</location>
        <topology evidence="1">Multi-pass membrane protein</topology>
    </subcellularLocation>
</comment>
<dbReference type="InterPro" id="IPR005614">
    <property type="entry name" value="NrfD-like"/>
</dbReference>
<reference evidence="8 9" key="1">
    <citation type="journal article" date="2012" name="BMC Genomics">
        <title>Comparative genomics of the classical Bordetella subspecies: the evolution and exchange of virulence-associated diversity amongst closely related pathogens.</title>
        <authorList>
            <person name="Park J."/>
            <person name="Zhang Y."/>
            <person name="Buboltz A.M."/>
            <person name="Zhang X."/>
            <person name="Schuster S.C."/>
            <person name="Ahuja U."/>
            <person name="Liu M."/>
            <person name="Miller J.F."/>
            <person name="Sebaihia M."/>
            <person name="Bentley S.D."/>
            <person name="Parkhill J."/>
            <person name="Harvill E.T."/>
        </authorList>
    </citation>
    <scope>NUCLEOTIDE SEQUENCE [LARGE SCALE GENOMIC DNA]</scope>
    <source>
        <strain evidence="8 9">253</strain>
    </source>
</reference>
<evidence type="ECO:0000313" key="8">
    <source>
        <dbReference type="EMBL" id="CCJ54132.1"/>
    </source>
</evidence>
<dbReference type="OrthoDB" id="9770779at2"/>
<dbReference type="HOGENOM" id="CLU_061956_0_0_4"/>
<feature type="transmembrane region" description="Helical" evidence="7">
    <location>
        <begin position="124"/>
        <end position="142"/>
    </location>
</feature>
<dbReference type="Proteomes" id="UP000007564">
    <property type="component" value="Chromosome"/>
</dbReference>
<keyword evidence="4 7" id="KW-0812">Transmembrane</keyword>
<feature type="transmembrane region" description="Helical" evidence="7">
    <location>
        <begin position="311"/>
        <end position="332"/>
    </location>
</feature>
<feature type="transmembrane region" description="Helical" evidence="7">
    <location>
        <begin position="51"/>
        <end position="72"/>
    </location>
</feature>
<dbReference type="EMBL" id="HE965806">
    <property type="protein sequence ID" value="CCJ54132.1"/>
    <property type="molecule type" value="Genomic_DNA"/>
</dbReference>
<feature type="transmembrane region" description="Helical" evidence="7">
    <location>
        <begin position="162"/>
        <end position="181"/>
    </location>
</feature>
<evidence type="ECO:0000256" key="3">
    <source>
        <dbReference type="ARBA" id="ARBA00022475"/>
    </source>
</evidence>
<evidence type="ECO:0000256" key="2">
    <source>
        <dbReference type="ARBA" id="ARBA00008929"/>
    </source>
</evidence>
<dbReference type="GO" id="GO:0005886">
    <property type="term" value="C:plasma membrane"/>
    <property type="evidence" value="ECO:0007669"/>
    <property type="project" value="UniProtKB-SubCell"/>
</dbReference>
<evidence type="ECO:0000256" key="7">
    <source>
        <dbReference type="SAM" id="Phobius"/>
    </source>
</evidence>
<dbReference type="Pfam" id="PF03916">
    <property type="entry name" value="NrfD"/>
    <property type="match status" value="1"/>
</dbReference>
<dbReference type="PANTHER" id="PTHR34856">
    <property type="entry name" value="PROTEIN NRFD"/>
    <property type="match status" value="1"/>
</dbReference>
<comment type="similarity">
    <text evidence="2">Belongs to the NrfD family.</text>
</comment>
<feature type="transmembrane region" description="Helical" evidence="7">
    <location>
        <begin position="92"/>
        <end position="117"/>
    </location>
</feature>
<name>A0A0C6P7P2_BORBO</name>
<feature type="transmembrane region" description="Helical" evidence="7">
    <location>
        <begin position="193"/>
        <end position="214"/>
    </location>
</feature>
<keyword evidence="3" id="KW-1003">Cell membrane</keyword>
<dbReference type="Gene3D" id="1.20.1630.10">
    <property type="entry name" value="Formate dehydrogenase/DMSO reductase domain"/>
    <property type="match status" value="1"/>
</dbReference>